<dbReference type="Proteomes" id="UP001456524">
    <property type="component" value="Unassembled WGS sequence"/>
</dbReference>
<name>A0ABR1XVA9_9PEZI</name>
<evidence type="ECO:0000256" key="1">
    <source>
        <dbReference type="SAM" id="MobiDB-lite"/>
    </source>
</evidence>
<feature type="compositionally biased region" description="Low complexity" evidence="1">
    <location>
        <begin position="78"/>
        <end position="96"/>
    </location>
</feature>
<feature type="compositionally biased region" description="Low complexity" evidence="1">
    <location>
        <begin position="175"/>
        <end position="189"/>
    </location>
</feature>
<proteinExistence type="predicted"/>
<feature type="compositionally biased region" description="Polar residues" evidence="1">
    <location>
        <begin position="65"/>
        <end position="77"/>
    </location>
</feature>
<reference evidence="2 3" key="1">
    <citation type="journal article" date="2022" name="G3 (Bethesda)">
        <title>Enemy or ally: a genomic approach to elucidate the lifestyle of Phyllosticta citrichinaensis.</title>
        <authorList>
            <person name="Buijs V.A."/>
            <person name="Groenewald J.Z."/>
            <person name="Haridas S."/>
            <person name="LaButti K.M."/>
            <person name="Lipzen A."/>
            <person name="Martin F.M."/>
            <person name="Barry K."/>
            <person name="Grigoriev I.V."/>
            <person name="Crous P.W."/>
            <person name="Seidl M.F."/>
        </authorList>
    </citation>
    <scope>NUCLEOTIDE SEQUENCE [LARGE SCALE GENOMIC DNA]</scope>
    <source>
        <strain evidence="2 3">CBS 129764</strain>
    </source>
</reference>
<feature type="compositionally biased region" description="Low complexity" evidence="1">
    <location>
        <begin position="23"/>
        <end position="46"/>
    </location>
</feature>
<comment type="caution">
    <text evidence="2">The sequence shown here is derived from an EMBL/GenBank/DDBJ whole genome shotgun (WGS) entry which is preliminary data.</text>
</comment>
<sequence>MARKTRHSFRLPSLHRLNTKDISAPPASKTTTTATGPYHPLATPPLLKTPPPPPNAHHTHHAGPSSTDVCCTSPDSGSNPTLSPSSTVSTSASPSSFGVPYALSAADPQHQHYQLPHGSGLAVASSTSCASCAEHTPAAAAASLAQSPPSAALPHANANASTAAAPPHPYPPIHPSTTDNTNTINSTNNPRIRHLLQLRRKHSRIDIEREMAEERERYGRRCSTDYGNGADGVGAGPGRRAPGGGGMLDVLEPRPRPGPGVRGSGGIGGIFEVLDG</sequence>
<feature type="region of interest" description="Disordered" evidence="1">
    <location>
        <begin position="149"/>
        <end position="191"/>
    </location>
</feature>
<feature type="compositionally biased region" description="Low complexity" evidence="1">
    <location>
        <begin position="149"/>
        <end position="165"/>
    </location>
</feature>
<feature type="region of interest" description="Disordered" evidence="1">
    <location>
        <begin position="1"/>
        <end position="96"/>
    </location>
</feature>
<evidence type="ECO:0000313" key="2">
    <source>
        <dbReference type="EMBL" id="KAK8167096.1"/>
    </source>
</evidence>
<accession>A0ABR1XVA9</accession>
<keyword evidence="3" id="KW-1185">Reference proteome</keyword>
<feature type="compositionally biased region" description="Gly residues" evidence="1">
    <location>
        <begin position="260"/>
        <end position="269"/>
    </location>
</feature>
<evidence type="ECO:0000313" key="3">
    <source>
        <dbReference type="Proteomes" id="UP001456524"/>
    </source>
</evidence>
<protein>
    <submittedName>
        <fullName evidence="2">Uncharacterized protein</fullName>
    </submittedName>
</protein>
<organism evidence="2 3">
    <name type="scientific">Phyllosticta citrichinensis</name>
    <dbReference type="NCBI Taxonomy" id="1130410"/>
    <lineage>
        <taxon>Eukaryota</taxon>
        <taxon>Fungi</taxon>
        <taxon>Dikarya</taxon>
        <taxon>Ascomycota</taxon>
        <taxon>Pezizomycotina</taxon>
        <taxon>Dothideomycetes</taxon>
        <taxon>Dothideomycetes incertae sedis</taxon>
        <taxon>Botryosphaeriales</taxon>
        <taxon>Phyllostictaceae</taxon>
        <taxon>Phyllosticta</taxon>
    </lineage>
</organism>
<dbReference type="EMBL" id="JBBWUH010000005">
    <property type="protein sequence ID" value="KAK8167096.1"/>
    <property type="molecule type" value="Genomic_DNA"/>
</dbReference>
<feature type="region of interest" description="Disordered" evidence="1">
    <location>
        <begin position="228"/>
        <end position="269"/>
    </location>
</feature>
<feature type="compositionally biased region" description="Gly residues" evidence="1">
    <location>
        <begin position="229"/>
        <end position="247"/>
    </location>
</feature>
<gene>
    <name evidence="2" type="ORF">IWX90DRAFT_486935</name>
</gene>